<evidence type="ECO:0000256" key="2">
    <source>
        <dbReference type="SAM" id="Phobius"/>
    </source>
</evidence>
<evidence type="ECO:0000256" key="1">
    <source>
        <dbReference type="ARBA" id="ARBA00022481"/>
    </source>
</evidence>
<dbReference type="SUPFAM" id="SSF54523">
    <property type="entry name" value="Pili subunits"/>
    <property type="match status" value="1"/>
</dbReference>
<protein>
    <recommendedName>
        <fullName evidence="5">Prepilin-type N-terminal cleavage/methylation domain-containing protein</fullName>
    </recommendedName>
</protein>
<sequence>MIKYIEGEIYMSSGSKGFTLVELSIVMIIIGLLIGGILKGQQLIENSKINSTVSQVTAYKTAVNVFRDSFSNLPGDIFSAPSLVPNCNANTYCQGGDGNLRIGAANTGGIGSNPNGTENTQFWKHLALADLISGLAPSANPATPDWGTTFPANKFSGGFQVIFFNVPGAYYDGQYLKMRQNVTGSDAAVLGTHPINPRIASIIDARMDDANPASGSVISHDVGPGSASGCEPPLPYDTANESGNCIMLFKLDIK</sequence>
<dbReference type="InterPro" id="IPR012902">
    <property type="entry name" value="N_methyl_site"/>
</dbReference>
<dbReference type="Proteomes" id="UP000249739">
    <property type="component" value="Unassembled WGS sequence"/>
</dbReference>
<feature type="transmembrane region" description="Helical" evidence="2">
    <location>
        <begin position="20"/>
        <end position="38"/>
    </location>
</feature>
<accession>A0A2W5HEJ3</accession>
<name>A0A2W5HEJ3_9BACT</name>
<comment type="caution">
    <text evidence="3">The sequence shown here is derived from an EMBL/GenBank/DDBJ whole genome shotgun (WGS) entry which is preliminary data.</text>
</comment>
<evidence type="ECO:0000313" key="3">
    <source>
        <dbReference type="EMBL" id="PZP56536.1"/>
    </source>
</evidence>
<organism evidence="3 4">
    <name type="scientific">Micavibrio aeruginosavorus</name>
    <dbReference type="NCBI Taxonomy" id="349221"/>
    <lineage>
        <taxon>Bacteria</taxon>
        <taxon>Pseudomonadati</taxon>
        <taxon>Bdellovibrionota</taxon>
        <taxon>Bdellovibrionia</taxon>
        <taxon>Bdellovibrionales</taxon>
        <taxon>Pseudobdellovibrionaceae</taxon>
        <taxon>Micavibrio</taxon>
    </lineage>
</organism>
<dbReference type="InterPro" id="IPR000983">
    <property type="entry name" value="Bac_GSPG_pilin"/>
</dbReference>
<gene>
    <name evidence="3" type="ORF">DI586_03290</name>
</gene>
<keyword evidence="2" id="KW-0812">Transmembrane</keyword>
<dbReference type="InterPro" id="IPR045584">
    <property type="entry name" value="Pilin-like"/>
</dbReference>
<dbReference type="AlphaFoldDB" id="A0A2W5HEJ3"/>
<dbReference type="Gene3D" id="3.30.700.10">
    <property type="entry name" value="Glycoprotein, Type 4 Pilin"/>
    <property type="match status" value="1"/>
</dbReference>
<dbReference type="NCBIfam" id="TIGR02532">
    <property type="entry name" value="IV_pilin_GFxxxE"/>
    <property type="match status" value="1"/>
</dbReference>
<evidence type="ECO:0000313" key="4">
    <source>
        <dbReference type="Proteomes" id="UP000249739"/>
    </source>
</evidence>
<reference evidence="3 4" key="1">
    <citation type="submission" date="2017-08" db="EMBL/GenBank/DDBJ databases">
        <title>Infants hospitalized years apart are colonized by the same room-sourced microbial strains.</title>
        <authorList>
            <person name="Brooks B."/>
            <person name="Olm M.R."/>
            <person name="Firek B.A."/>
            <person name="Baker R."/>
            <person name="Thomas B.C."/>
            <person name="Morowitz M.J."/>
            <person name="Banfield J.F."/>
        </authorList>
    </citation>
    <scope>NUCLEOTIDE SEQUENCE [LARGE SCALE GENOMIC DNA]</scope>
    <source>
        <strain evidence="3">S2_006_000_R2_64</strain>
    </source>
</reference>
<dbReference type="GO" id="GO:0015628">
    <property type="term" value="P:protein secretion by the type II secretion system"/>
    <property type="evidence" value="ECO:0007669"/>
    <property type="project" value="InterPro"/>
</dbReference>
<dbReference type="Pfam" id="PF07963">
    <property type="entry name" value="N_methyl"/>
    <property type="match status" value="1"/>
</dbReference>
<keyword evidence="2" id="KW-1133">Transmembrane helix</keyword>
<evidence type="ECO:0008006" key="5">
    <source>
        <dbReference type="Google" id="ProtNLM"/>
    </source>
</evidence>
<proteinExistence type="predicted"/>
<dbReference type="EMBL" id="QFOT01000022">
    <property type="protein sequence ID" value="PZP56536.1"/>
    <property type="molecule type" value="Genomic_DNA"/>
</dbReference>
<dbReference type="PROSITE" id="PS00409">
    <property type="entry name" value="PROKAR_NTER_METHYL"/>
    <property type="match status" value="1"/>
</dbReference>
<dbReference type="PRINTS" id="PR00813">
    <property type="entry name" value="BCTERIALGSPG"/>
</dbReference>
<dbReference type="GO" id="GO:0015627">
    <property type="term" value="C:type II protein secretion system complex"/>
    <property type="evidence" value="ECO:0007669"/>
    <property type="project" value="InterPro"/>
</dbReference>
<keyword evidence="1" id="KW-0488">Methylation</keyword>
<keyword evidence="2" id="KW-0472">Membrane</keyword>